<evidence type="ECO:0000313" key="1">
    <source>
        <dbReference type="EMBL" id="WAX58751.1"/>
    </source>
</evidence>
<reference evidence="1" key="1">
    <citation type="submission" date="2022-05" db="EMBL/GenBank/DDBJ databases">
        <title>Jatrophihabitans sp. SB3-54 whole genome sequence.</title>
        <authorList>
            <person name="Suh M.K."/>
            <person name="Eom M.K."/>
            <person name="Kim J.S."/>
            <person name="Kim H.S."/>
            <person name="Do H.E."/>
            <person name="Shin Y.K."/>
            <person name="Lee J.-S."/>
        </authorList>
    </citation>
    <scope>NUCLEOTIDE SEQUENCE</scope>
    <source>
        <strain evidence="1">SB3-54</strain>
    </source>
</reference>
<dbReference type="RefSeq" id="WP_269445295.1">
    <property type="nucleotide sequence ID" value="NZ_CP097463.1"/>
</dbReference>
<gene>
    <name evidence="1" type="ORF">M6B22_08300</name>
</gene>
<name>A0ABY7K1N3_9ACTN</name>
<dbReference type="InterPro" id="IPR010281">
    <property type="entry name" value="DUF885"/>
</dbReference>
<protein>
    <submittedName>
        <fullName evidence="1">DUF885 domain-containing protein</fullName>
    </submittedName>
</protein>
<dbReference type="EMBL" id="CP097463">
    <property type="protein sequence ID" value="WAX58751.1"/>
    <property type="molecule type" value="Genomic_DNA"/>
</dbReference>
<accession>A0ABY7K1N3</accession>
<evidence type="ECO:0000313" key="2">
    <source>
        <dbReference type="Proteomes" id="UP001164693"/>
    </source>
</evidence>
<proteinExistence type="predicted"/>
<organism evidence="1 2">
    <name type="scientific">Jatrophihabitans cynanchi</name>
    <dbReference type="NCBI Taxonomy" id="2944128"/>
    <lineage>
        <taxon>Bacteria</taxon>
        <taxon>Bacillati</taxon>
        <taxon>Actinomycetota</taxon>
        <taxon>Actinomycetes</taxon>
        <taxon>Jatrophihabitantales</taxon>
        <taxon>Jatrophihabitantaceae</taxon>
        <taxon>Jatrophihabitans</taxon>
    </lineage>
</organism>
<dbReference type="PANTHER" id="PTHR33361:SF2">
    <property type="entry name" value="DUF885 DOMAIN-CONTAINING PROTEIN"/>
    <property type="match status" value="1"/>
</dbReference>
<keyword evidence="2" id="KW-1185">Reference proteome</keyword>
<sequence>MTAPRTPSAVDAVAEKFLNRHAALDPMVATYIGVPGHDGELPDLTPDWLESLSQLRRDTLAELAAAEPADAIDKVTVAALREELTLREELRAAGTEESDLSNIASPLQAVRDIFDLTPTSTADEWADVARRLAAVPRAIGGYVESLRLAASRGDVRARRQVEAGIKQAGDNTGPDGFFATFARGAAVDGAELPATLRAELERSGAAAGEAYAGLAAFLRDELLPQAPERDAVGREAYALHSRSFLGARIDLEETYAWGQQELARIGAEMRATAERIKPGASVAEAMDHLDADPGRKLAGTDALQAWMQGKSDAAVAALAGAHFDIPEPIRTLECKIAPTPSGGIYYTPPSDDLTTRPGRMWWAVPEGVTEFSTWRELTTVYHEGVPGHHLQCAQTIYRRELLNSWRRLGSWVSGHGEGWALYAERLMADLGFLDDPADYLGMLDSQSLRAARVVLDIGFHCGFEAPAELGGGEWTYDKAWTFLNNHVSVAEGFLRYELDRYLGWPGQAPSYKIGERLWLQLRDDARAKAGDAYDLKAFHREALDIGSVGLDVLRAAVLNEL</sequence>
<dbReference type="Proteomes" id="UP001164693">
    <property type="component" value="Chromosome"/>
</dbReference>
<dbReference type="Pfam" id="PF05960">
    <property type="entry name" value="DUF885"/>
    <property type="match status" value="1"/>
</dbReference>
<dbReference type="PANTHER" id="PTHR33361">
    <property type="entry name" value="GLR0591 PROTEIN"/>
    <property type="match status" value="1"/>
</dbReference>